<dbReference type="PANTHER" id="PTHR22529:SF1">
    <property type="entry name" value="EPITHELIAL-STROMAL INTERACTION PROTEIN 1"/>
    <property type="match status" value="1"/>
</dbReference>
<evidence type="ECO:0000256" key="2">
    <source>
        <dbReference type="SAM" id="MobiDB-lite"/>
    </source>
</evidence>
<evidence type="ECO:0000256" key="3">
    <source>
        <dbReference type="SAM" id="Phobius"/>
    </source>
</evidence>
<protein>
    <submittedName>
        <fullName evidence="5">Epithelial-stromal interaction protein 1 isoform X3</fullName>
    </submittedName>
</protein>
<name>A0A2Y9N8P2_DELLE</name>
<dbReference type="CTD" id="94240"/>
<proteinExistence type="predicted"/>
<dbReference type="PANTHER" id="PTHR22529">
    <property type="entry name" value="EPITHELIAL-STROMAL INTERACTION PROTEIN 1"/>
    <property type="match status" value="1"/>
</dbReference>
<keyword evidence="3" id="KW-0812">Transmembrane</keyword>
<dbReference type="GeneID" id="111175356"/>
<keyword evidence="1" id="KW-0175">Coiled coil</keyword>
<feature type="transmembrane region" description="Helical" evidence="3">
    <location>
        <begin position="227"/>
        <end position="244"/>
    </location>
</feature>
<evidence type="ECO:0000313" key="5">
    <source>
        <dbReference type="RefSeq" id="XP_022430620.1"/>
    </source>
</evidence>
<organism evidence="4 5">
    <name type="scientific">Delphinapterus leucas</name>
    <name type="common">Beluga whale</name>
    <dbReference type="NCBI Taxonomy" id="9749"/>
    <lineage>
        <taxon>Eukaryota</taxon>
        <taxon>Metazoa</taxon>
        <taxon>Chordata</taxon>
        <taxon>Craniata</taxon>
        <taxon>Vertebrata</taxon>
        <taxon>Euteleostomi</taxon>
        <taxon>Mammalia</taxon>
        <taxon>Eutheria</taxon>
        <taxon>Laurasiatheria</taxon>
        <taxon>Artiodactyla</taxon>
        <taxon>Whippomorpha</taxon>
        <taxon>Cetacea</taxon>
        <taxon>Odontoceti</taxon>
        <taxon>Monodontidae</taxon>
        <taxon>Delphinapterus</taxon>
    </lineage>
</organism>
<feature type="coiled-coil region" evidence="1">
    <location>
        <begin position="131"/>
        <end position="181"/>
    </location>
</feature>
<dbReference type="Proteomes" id="UP000248483">
    <property type="component" value="Unplaced"/>
</dbReference>
<feature type="compositionally biased region" description="Low complexity" evidence="2">
    <location>
        <begin position="14"/>
        <end position="33"/>
    </location>
</feature>
<keyword evidence="3" id="KW-1133">Transmembrane helix</keyword>
<accession>A0A2Y9N8P2</accession>
<feature type="compositionally biased region" description="Basic and acidic residues" evidence="2">
    <location>
        <begin position="36"/>
        <end position="57"/>
    </location>
</feature>
<evidence type="ECO:0000313" key="4">
    <source>
        <dbReference type="Proteomes" id="UP000248483"/>
    </source>
</evidence>
<feature type="region of interest" description="Disordered" evidence="2">
    <location>
        <begin position="1"/>
        <end position="74"/>
    </location>
</feature>
<gene>
    <name evidence="5" type="primary">EPSTI1</name>
</gene>
<dbReference type="RefSeq" id="XP_022430620.1">
    <property type="nucleotide sequence ID" value="XM_022574912.2"/>
</dbReference>
<reference evidence="5" key="1">
    <citation type="submission" date="2025-08" db="UniProtKB">
        <authorList>
            <consortium name="RefSeq"/>
        </authorList>
    </citation>
    <scope>IDENTIFICATION</scope>
    <source>
        <tissue evidence="5">Blood</tissue>
    </source>
</reference>
<sequence>MYTRSGVQGSGFGAPAASRPARDPAAWRGELGPPEGPRRGLEEAPESPSRESPEHAGRRFTGAYTLIIPNEKRRNEMQRMAAKELEDLKRWKEQQRTKPINLAPMQLGGNQSEVEVRQRQQLQLIQSKYQKKLKREECIRIKREAEEAEIQKMKAVQRQKSNKLEEKKRLQENLRREAFREHQQCKTAEFLRRLDTQSPHRGTCPVAVCDPQSSAWSVIVGKCPLEAFPGWQSLLLLITSVVYLKKTRRIMFMVGRYRK</sequence>
<dbReference type="InterPro" id="IPR026185">
    <property type="entry name" value="EPSTI1"/>
</dbReference>
<dbReference type="AlphaFoldDB" id="A0A2Y9N8P2"/>
<keyword evidence="4" id="KW-1185">Reference proteome</keyword>
<keyword evidence="3" id="KW-0472">Membrane</keyword>
<evidence type="ECO:0000256" key="1">
    <source>
        <dbReference type="SAM" id="Coils"/>
    </source>
</evidence>